<dbReference type="GO" id="GO:0005694">
    <property type="term" value="C:chromosome"/>
    <property type="evidence" value="ECO:0007669"/>
    <property type="project" value="UniProtKB-ARBA"/>
</dbReference>
<keyword evidence="3" id="KW-0347">Helicase</keyword>
<proteinExistence type="predicted"/>
<evidence type="ECO:0000313" key="8">
    <source>
        <dbReference type="Proteomes" id="UP001237642"/>
    </source>
</evidence>
<feature type="region of interest" description="Disordered" evidence="5">
    <location>
        <begin position="189"/>
        <end position="215"/>
    </location>
</feature>
<evidence type="ECO:0000256" key="3">
    <source>
        <dbReference type="ARBA" id="ARBA00022806"/>
    </source>
</evidence>
<evidence type="ECO:0000313" key="7">
    <source>
        <dbReference type="EMBL" id="KAK1369480.1"/>
    </source>
</evidence>
<dbReference type="InterPro" id="IPR047187">
    <property type="entry name" value="SF1_C_Upf1"/>
</dbReference>
<keyword evidence="8" id="KW-1185">Reference proteome</keyword>
<evidence type="ECO:0000256" key="4">
    <source>
        <dbReference type="ARBA" id="ARBA00022840"/>
    </source>
</evidence>
<evidence type="ECO:0000256" key="1">
    <source>
        <dbReference type="ARBA" id="ARBA00022741"/>
    </source>
</evidence>
<dbReference type="InterPro" id="IPR027417">
    <property type="entry name" value="P-loop_NTPase"/>
</dbReference>
<evidence type="ECO:0000259" key="6">
    <source>
        <dbReference type="Pfam" id="PF13087"/>
    </source>
</evidence>
<dbReference type="Pfam" id="PF13087">
    <property type="entry name" value="AAA_12"/>
    <property type="match status" value="1"/>
</dbReference>
<dbReference type="EMBL" id="JAUIZM010000008">
    <property type="protein sequence ID" value="KAK1369480.1"/>
    <property type="molecule type" value="Genomic_DNA"/>
</dbReference>
<dbReference type="AlphaFoldDB" id="A0AAD8MBN4"/>
<dbReference type="SUPFAM" id="SSF52540">
    <property type="entry name" value="P-loop containing nucleoside triphosphate hydrolases"/>
    <property type="match status" value="1"/>
</dbReference>
<accession>A0AAD8MBN4</accession>
<keyword evidence="1" id="KW-0547">Nucleotide-binding</keyword>
<reference evidence="7" key="1">
    <citation type="submission" date="2023-02" db="EMBL/GenBank/DDBJ databases">
        <title>Genome of toxic invasive species Heracleum sosnowskyi carries increased number of genes despite the absence of recent whole-genome duplications.</title>
        <authorList>
            <person name="Schelkunov M."/>
            <person name="Shtratnikova V."/>
            <person name="Makarenko M."/>
            <person name="Klepikova A."/>
            <person name="Omelchenko D."/>
            <person name="Novikova G."/>
            <person name="Obukhova E."/>
            <person name="Bogdanov V."/>
            <person name="Penin A."/>
            <person name="Logacheva M."/>
        </authorList>
    </citation>
    <scope>NUCLEOTIDE SEQUENCE</scope>
    <source>
        <strain evidence="7">Hsosn_3</strain>
        <tissue evidence="7">Leaf</tissue>
    </source>
</reference>
<dbReference type="Gene3D" id="3.40.50.300">
    <property type="entry name" value="P-loop containing nucleotide triphosphate hydrolases"/>
    <property type="match status" value="1"/>
</dbReference>
<dbReference type="GO" id="GO:0005524">
    <property type="term" value="F:ATP binding"/>
    <property type="evidence" value="ECO:0007669"/>
    <property type="project" value="UniProtKB-KW"/>
</dbReference>
<sequence>MSNTLRLTLSPSLNISSQNPSRSSLFLCKIQLLESSSKKQKVSVGCIAPYKSQVLAIQEKLGDAYSREADNDFCVNARSVDGFQGGEEDVIIISTVACNPDGWIGFFTNHQRANVALTRARYCLLILGNEETLERSRTIWWDLVLDAKARGCFYDASKDDGLARIMADALVDGGQSLSRQFGAMSLRNEARPWPSSTRNHSSYRKSFASPKSHIF</sequence>
<organism evidence="7 8">
    <name type="scientific">Heracleum sosnowskyi</name>
    <dbReference type="NCBI Taxonomy" id="360622"/>
    <lineage>
        <taxon>Eukaryota</taxon>
        <taxon>Viridiplantae</taxon>
        <taxon>Streptophyta</taxon>
        <taxon>Embryophyta</taxon>
        <taxon>Tracheophyta</taxon>
        <taxon>Spermatophyta</taxon>
        <taxon>Magnoliopsida</taxon>
        <taxon>eudicotyledons</taxon>
        <taxon>Gunneridae</taxon>
        <taxon>Pentapetalae</taxon>
        <taxon>asterids</taxon>
        <taxon>campanulids</taxon>
        <taxon>Apiales</taxon>
        <taxon>Apiaceae</taxon>
        <taxon>Apioideae</taxon>
        <taxon>apioid superclade</taxon>
        <taxon>Tordylieae</taxon>
        <taxon>Tordyliinae</taxon>
        <taxon>Heracleum</taxon>
    </lineage>
</organism>
<keyword evidence="2" id="KW-0378">Hydrolase</keyword>
<keyword evidence="4" id="KW-0067">ATP-binding</keyword>
<evidence type="ECO:0000256" key="5">
    <source>
        <dbReference type="SAM" id="MobiDB-lite"/>
    </source>
</evidence>
<reference evidence="7" key="2">
    <citation type="submission" date="2023-05" db="EMBL/GenBank/DDBJ databases">
        <authorList>
            <person name="Schelkunov M.I."/>
        </authorList>
    </citation>
    <scope>NUCLEOTIDE SEQUENCE</scope>
    <source>
        <strain evidence="7">Hsosn_3</strain>
        <tissue evidence="7">Leaf</tissue>
    </source>
</reference>
<gene>
    <name evidence="7" type="ORF">POM88_035572</name>
</gene>
<dbReference type="PANTHER" id="PTHR10887:SF522">
    <property type="entry name" value="P-LOOP CONTAINING NUCLEOSIDE TRIPHOSPHATE HYDROLASES SUPERFAMILY PROTEIN"/>
    <property type="match status" value="1"/>
</dbReference>
<dbReference type="PANTHER" id="PTHR10887">
    <property type="entry name" value="DNA2/NAM7 HELICASE FAMILY"/>
    <property type="match status" value="1"/>
</dbReference>
<dbReference type="CDD" id="cd18808">
    <property type="entry name" value="SF1_C_Upf1"/>
    <property type="match status" value="1"/>
</dbReference>
<name>A0AAD8MBN4_9APIA</name>
<dbReference type="GO" id="GO:0004386">
    <property type="term" value="F:helicase activity"/>
    <property type="evidence" value="ECO:0007669"/>
    <property type="project" value="UniProtKB-KW"/>
</dbReference>
<dbReference type="Proteomes" id="UP001237642">
    <property type="component" value="Unassembled WGS sequence"/>
</dbReference>
<comment type="caution">
    <text evidence="7">The sequence shown here is derived from an EMBL/GenBank/DDBJ whole genome shotgun (WGS) entry which is preliminary data.</text>
</comment>
<evidence type="ECO:0000256" key="2">
    <source>
        <dbReference type="ARBA" id="ARBA00022801"/>
    </source>
</evidence>
<dbReference type="FunFam" id="3.40.50.300:FF:000326">
    <property type="entry name" value="P-loop containing nucleoside triphosphate hydrolase"/>
    <property type="match status" value="1"/>
</dbReference>
<protein>
    <recommendedName>
        <fullName evidence="6">DNA2/NAM7 helicase-like C-terminal domain-containing protein</fullName>
    </recommendedName>
</protein>
<dbReference type="InterPro" id="IPR041679">
    <property type="entry name" value="DNA2/NAM7-like_C"/>
</dbReference>
<feature type="domain" description="DNA2/NAM7 helicase-like C-terminal" evidence="6">
    <location>
        <begin position="18"/>
        <end position="130"/>
    </location>
</feature>
<dbReference type="InterPro" id="IPR045055">
    <property type="entry name" value="DNA2/NAM7-like"/>
</dbReference>
<dbReference type="GO" id="GO:0016787">
    <property type="term" value="F:hydrolase activity"/>
    <property type="evidence" value="ECO:0007669"/>
    <property type="project" value="UniProtKB-KW"/>
</dbReference>